<keyword evidence="2" id="KW-1185">Reference proteome</keyword>
<comment type="caution">
    <text evidence="1">The sequence shown here is derived from an EMBL/GenBank/DDBJ whole genome shotgun (WGS) entry which is preliminary data.</text>
</comment>
<proteinExistence type="predicted"/>
<dbReference type="Proteomes" id="UP001497680">
    <property type="component" value="Unassembled WGS sequence"/>
</dbReference>
<name>A0ACC0DCY3_9PEZI</name>
<sequence>MANDSDLYLCGLFRRKPRPAPEPTRDNGLQGVEFSPRSSFASSRSPASPPRPAPASATAPSASAAITTSNLNNPEITGYYSPSAPSAAPTPDRSRELRGYYAPEPVATPQPAVRPGKPSYA</sequence>
<organism evidence="1 2">
    <name type="scientific">Hypoxylon rubiginosum</name>
    <dbReference type="NCBI Taxonomy" id="110542"/>
    <lineage>
        <taxon>Eukaryota</taxon>
        <taxon>Fungi</taxon>
        <taxon>Dikarya</taxon>
        <taxon>Ascomycota</taxon>
        <taxon>Pezizomycotina</taxon>
        <taxon>Sordariomycetes</taxon>
        <taxon>Xylariomycetidae</taxon>
        <taxon>Xylariales</taxon>
        <taxon>Hypoxylaceae</taxon>
        <taxon>Hypoxylon</taxon>
    </lineage>
</organism>
<accession>A0ACC0DCY3</accession>
<dbReference type="EMBL" id="MU394290">
    <property type="protein sequence ID" value="KAI6090491.1"/>
    <property type="molecule type" value="Genomic_DNA"/>
</dbReference>
<evidence type="ECO:0000313" key="1">
    <source>
        <dbReference type="EMBL" id="KAI6090491.1"/>
    </source>
</evidence>
<evidence type="ECO:0000313" key="2">
    <source>
        <dbReference type="Proteomes" id="UP001497680"/>
    </source>
</evidence>
<reference evidence="1 2" key="1">
    <citation type="journal article" date="2022" name="New Phytol.">
        <title>Ecological generalism drives hyperdiversity of secondary metabolite gene clusters in xylarialean endophytes.</title>
        <authorList>
            <person name="Franco M.E.E."/>
            <person name="Wisecaver J.H."/>
            <person name="Arnold A.E."/>
            <person name="Ju Y.M."/>
            <person name="Slot J.C."/>
            <person name="Ahrendt S."/>
            <person name="Moore L.P."/>
            <person name="Eastman K.E."/>
            <person name="Scott K."/>
            <person name="Konkel Z."/>
            <person name="Mondo S.J."/>
            <person name="Kuo A."/>
            <person name="Hayes R.D."/>
            <person name="Haridas S."/>
            <person name="Andreopoulos B."/>
            <person name="Riley R."/>
            <person name="LaButti K."/>
            <person name="Pangilinan J."/>
            <person name="Lipzen A."/>
            <person name="Amirebrahimi M."/>
            <person name="Yan J."/>
            <person name="Adam C."/>
            <person name="Keymanesh K."/>
            <person name="Ng V."/>
            <person name="Louie K."/>
            <person name="Northen T."/>
            <person name="Drula E."/>
            <person name="Henrissat B."/>
            <person name="Hsieh H.M."/>
            <person name="Youens-Clark K."/>
            <person name="Lutzoni F."/>
            <person name="Miadlikowska J."/>
            <person name="Eastwood D.C."/>
            <person name="Hamelin R.C."/>
            <person name="Grigoriev I.V."/>
            <person name="U'Ren J.M."/>
        </authorList>
    </citation>
    <scope>NUCLEOTIDE SEQUENCE [LARGE SCALE GENOMIC DNA]</scope>
    <source>
        <strain evidence="1 2">ER1909</strain>
    </source>
</reference>
<gene>
    <name evidence="1" type="ORF">F4821DRAFT_19301</name>
</gene>
<protein>
    <submittedName>
        <fullName evidence="1">Uncharacterized protein</fullName>
    </submittedName>
</protein>